<evidence type="ECO:0000313" key="11">
    <source>
        <dbReference type="EnsemblPlants" id="OPUNC02G06400.1"/>
    </source>
</evidence>
<dbReference type="InterPro" id="IPR004827">
    <property type="entry name" value="bZIP"/>
</dbReference>
<dbReference type="InterPro" id="IPR046347">
    <property type="entry name" value="bZIP_sf"/>
</dbReference>
<dbReference type="Gene3D" id="1.20.5.170">
    <property type="match status" value="1"/>
</dbReference>
<proteinExistence type="inferred from homology"/>
<feature type="compositionally biased region" description="Polar residues" evidence="8">
    <location>
        <begin position="130"/>
        <end position="140"/>
    </location>
</feature>
<comment type="similarity">
    <text evidence="2">Belongs to the bZIP family.</text>
</comment>
<feature type="domain" description="DOG1" evidence="10">
    <location>
        <begin position="250"/>
        <end position="474"/>
    </location>
</feature>
<evidence type="ECO:0000256" key="2">
    <source>
        <dbReference type="ARBA" id="ARBA00007163"/>
    </source>
</evidence>
<dbReference type="PANTHER" id="PTHR45693">
    <property type="entry name" value="TRANSCRIPTION FACTOR TGA9"/>
    <property type="match status" value="1"/>
</dbReference>
<accession>A0A0E0JWS6</accession>
<dbReference type="PROSITE" id="PS50217">
    <property type="entry name" value="BZIP"/>
    <property type="match status" value="1"/>
</dbReference>
<dbReference type="GO" id="GO:0043565">
    <property type="term" value="F:sequence-specific DNA binding"/>
    <property type="evidence" value="ECO:0007669"/>
    <property type="project" value="InterPro"/>
</dbReference>
<feature type="region of interest" description="Disordered" evidence="8">
    <location>
        <begin position="80"/>
        <end position="103"/>
    </location>
</feature>
<keyword evidence="7" id="KW-0539">Nucleus</keyword>
<comment type="subcellular location">
    <subcellularLocation>
        <location evidence="1">Nucleus</location>
    </subcellularLocation>
</comment>
<keyword evidence="12" id="KW-1185">Reference proteome</keyword>
<dbReference type="GO" id="GO:0045893">
    <property type="term" value="P:positive regulation of DNA-templated transcription"/>
    <property type="evidence" value="ECO:0007669"/>
    <property type="project" value="UniProtKB-ARBA"/>
</dbReference>
<dbReference type="EnsemblPlants" id="OPUNC02G06400.1">
    <property type="protein sequence ID" value="OPUNC02G06400.1"/>
    <property type="gene ID" value="OPUNC02G06400"/>
</dbReference>
<feature type="compositionally biased region" description="Basic and acidic residues" evidence="8">
    <location>
        <begin position="144"/>
        <end position="155"/>
    </location>
</feature>
<dbReference type="PANTHER" id="PTHR45693:SF22">
    <property type="entry name" value="DOG1 DOMAIN-CONTAINING PROTEIN"/>
    <property type="match status" value="1"/>
</dbReference>
<dbReference type="GO" id="GO:0006952">
    <property type="term" value="P:defense response"/>
    <property type="evidence" value="ECO:0007669"/>
    <property type="project" value="UniProtKB-KW"/>
</dbReference>
<feature type="compositionally biased region" description="Basic and acidic residues" evidence="8">
    <location>
        <begin position="172"/>
        <end position="184"/>
    </location>
</feature>
<evidence type="ECO:0000256" key="6">
    <source>
        <dbReference type="ARBA" id="ARBA00023163"/>
    </source>
</evidence>
<evidence type="ECO:0000256" key="3">
    <source>
        <dbReference type="ARBA" id="ARBA00022821"/>
    </source>
</evidence>
<evidence type="ECO:0000256" key="7">
    <source>
        <dbReference type="ARBA" id="ARBA00023242"/>
    </source>
</evidence>
<dbReference type="STRING" id="4537.A0A0E0JWS6"/>
<dbReference type="HOGENOM" id="CLU_024782_0_2_1"/>
<organism evidence="11">
    <name type="scientific">Oryza punctata</name>
    <name type="common">Red rice</name>
    <dbReference type="NCBI Taxonomy" id="4537"/>
    <lineage>
        <taxon>Eukaryota</taxon>
        <taxon>Viridiplantae</taxon>
        <taxon>Streptophyta</taxon>
        <taxon>Embryophyta</taxon>
        <taxon>Tracheophyta</taxon>
        <taxon>Spermatophyta</taxon>
        <taxon>Magnoliopsida</taxon>
        <taxon>Liliopsida</taxon>
        <taxon>Poales</taxon>
        <taxon>Poaceae</taxon>
        <taxon>BOP clade</taxon>
        <taxon>Oryzoideae</taxon>
        <taxon>Oryzeae</taxon>
        <taxon>Oryzinae</taxon>
        <taxon>Oryza</taxon>
    </lineage>
</organism>
<dbReference type="SUPFAM" id="SSF57959">
    <property type="entry name" value="Leucine zipper domain"/>
    <property type="match status" value="1"/>
</dbReference>
<feature type="region of interest" description="Disordered" evidence="8">
    <location>
        <begin position="117"/>
        <end position="184"/>
    </location>
</feature>
<feature type="domain" description="BZIP" evidence="9">
    <location>
        <begin position="181"/>
        <end position="226"/>
    </location>
</feature>
<reference evidence="11" key="2">
    <citation type="submission" date="2018-05" db="EMBL/GenBank/DDBJ databases">
        <title>OpunRS2 (Oryza punctata Reference Sequence Version 2).</title>
        <authorList>
            <person name="Zhang J."/>
            <person name="Kudrna D."/>
            <person name="Lee S."/>
            <person name="Talag J."/>
            <person name="Welchert J."/>
            <person name="Wing R.A."/>
        </authorList>
    </citation>
    <scope>NUCLEOTIDE SEQUENCE [LARGE SCALE GENOMIC DNA]</scope>
</reference>
<evidence type="ECO:0000256" key="4">
    <source>
        <dbReference type="ARBA" id="ARBA00023015"/>
    </source>
</evidence>
<evidence type="ECO:0000256" key="8">
    <source>
        <dbReference type="SAM" id="MobiDB-lite"/>
    </source>
</evidence>
<protein>
    <recommendedName>
        <fullName evidence="13">BZIP domain-containing protein</fullName>
    </recommendedName>
</protein>
<dbReference type="eggNOG" id="ENOG502QRKF">
    <property type="taxonomic scope" value="Eukaryota"/>
</dbReference>
<keyword evidence="3" id="KW-0611">Plant defense</keyword>
<name>A0A0E0JWS6_ORYPU</name>
<dbReference type="AlphaFoldDB" id="A0A0E0JWS6"/>
<dbReference type="GO" id="GO:0006351">
    <property type="term" value="P:DNA-templated transcription"/>
    <property type="evidence" value="ECO:0007669"/>
    <property type="project" value="InterPro"/>
</dbReference>
<dbReference type="OMA" id="YDMAELD"/>
<dbReference type="Gramene" id="OPUNC02G06400.1">
    <property type="protein sequence ID" value="OPUNC02G06400.1"/>
    <property type="gene ID" value="OPUNC02G06400"/>
</dbReference>
<keyword evidence="4" id="KW-0805">Transcription regulation</keyword>
<dbReference type="PROSITE" id="PS51806">
    <property type="entry name" value="DOG1"/>
    <property type="match status" value="1"/>
</dbReference>
<dbReference type="PROSITE" id="PS00036">
    <property type="entry name" value="BZIP_BASIC"/>
    <property type="match status" value="1"/>
</dbReference>
<reference evidence="11" key="1">
    <citation type="submission" date="2015-04" db="UniProtKB">
        <authorList>
            <consortium name="EnsemblPlants"/>
        </authorList>
    </citation>
    <scope>IDENTIFICATION</scope>
</reference>
<evidence type="ECO:0008006" key="13">
    <source>
        <dbReference type="Google" id="ProtNLM"/>
    </source>
</evidence>
<keyword evidence="5" id="KW-0238">DNA-binding</keyword>
<keyword evidence="6" id="KW-0804">Transcription</keyword>
<evidence type="ECO:0000259" key="9">
    <source>
        <dbReference type="PROSITE" id="PS50217"/>
    </source>
</evidence>
<evidence type="ECO:0000256" key="1">
    <source>
        <dbReference type="ARBA" id="ARBA00004123"/>
    </source>
</evidence>
<dbReference type="FunFam" id="1.20.5.170:FF:000019">
    <property type="entry name" value="BZIP family transcription factor"/>
    <property type="match status" value="1"/>
</dbReference>
<dbReference type="SMART" id="SM00338">
    <property type="entry name" value="BRLZ"/>
    <property type="match status" value="1"/>
</dbReference>
<dbReference type="Proteomes" id="UP000026962">
    <property type="component" value="Chromosome 2"/>
</dbReference>
<evidence type="ECO:0000313" key="12">
    <source>
        <dbReference type="Proteomes" id="UP000026962"/>
    </source>
</evidence>
<dbReference type="Pfam" id="PF00170">
    <property type="entry name" value="bZIP_1"/>
    <property type="match status" value="1"/>
</dbReference>
<dbReference type="Pfam" id="PF14144">
    <property type="entry name" value="DOG1"/>
    <property type="match status" value="1"/>
</dbReference>
<dbReference type="InterPro" id="IPR025422">
    <property type="entry name" value="TGA_domain"/>
</dbReference>
<sequence>MGDRPWQQQLQPHDQQASCSVTAGMMMQASATSSNIHGNNIIRKDPGGGYDMAELDHIFLYLNSQDQASAAIQDQPQTLNIFPSQPMHAGEPSPKGSSSMAAINSAPSNNALAIAAGSSKRPAAAGGQPSRLNNPADQPSASGKDGKAAVVKKEGGGGGGGKQHGGAAAAASEHEGPKTPDAKTLRRLAQNREAARKSRLRKKAYIQNLETSRIRLSQLEQELVQRSRTQGAILGGGAFPASIGGQSPEAAWFDGEYARWVESHERMMAHLRAAVEEEQQHQHGGVAEAQLRQLVDAAAAHHGVLVELKAAVASADVFHLVSGTWLPAAERCFLWIAYRKMVVRHAEPLTEQQAAGVYGVQQSAREREEALDRDLHTTHRALSDAVSSDALLLFPPGAGAGGAAYSDVAMAHLSLAIANLTSLEAFVRQADALRLQTLYKLPQILTARQSARCFLAIADHSHRLRALTSLWLSRPRHSDQLQPPPAAAARLHP</sequence>
<evidence type="ECO:0000259" key="10">
    <source>
        <dbReference type="PROSITE" id="PS51806"/>
    </source>
</evidence>
<dbReference type="GO" id="GO:0005634">
    <property type="term" value="C:nucleus"/>
    <property type="evidence" value="ECO:0007669"/>
    <property type="project" value="UniProtKB-SubCell"/>
</dbReference>
<evidence type="ECO:0000256" key="5">
    <source>
        <dbReference type="ARBA" id="ARBA00023125"/>
    </source>
</evidence>
<dbReference type="GO" id="GO:0003700">
    <property type="term" value="F:DNA-binding transcription factor activity"/>
    <property type="evidence" value="ECO:0007669"/>
    <property type="project" value="InterPro"/>
</dbReference>